<gene>
    <name evidence="3" type="ORF">GGR06_001079</name>
</gene>
<sequence>MKKHIFFVLLAVFAFVSCSEDDASFEDEITLPKKEQANQTAFADDGDTGGGFMFVAKSAWSAAVSETTASRPAKVRGAASSNEVSWLKLSLNGKEAYEGDAGTITLAIVLEPNYSGKTRSAKIVITCGKAKIEVSVTQEGETEKGEVPTDPYPVTGLNLSQSTLSLDLNSTHTLTASVIPSNATIQTVVWSSNNPEVATVDPATGLVTAISAGYATVTAQSTVYETITATCELTVNDPAVPQDKLIKSIAIKGFNAMYQEDYSHRWEVTYDNRNRVVRYEETLDEYALYTFEYPNNSQVIMNDYAKGNDEPPSITTAYLNENGYITKWSYSYDLYNSYAYNNGYITKRARNGKIGTEYDWENGNLVRQRYIHSNDSYYKESFYPAFEKYMYTDYPNEKENLDLNMLLSGDYELEDGFFGILGIMGKRSANLLSGDYHEAGGYGGGISEGQNFYYISRVVGTKASYKFDKEGYVSEIKSTVDWEDYKVFVKMGEDGMHTETGEEELIKSYSYDYTYTITYTK</sequence>
<dbReference type="PROSITE" id="PS51257">
    <property type="entry name" value="PROKAR_LIPOPROTEIN"/>
    <property type="match status" value="1"/>
</dbReference>
<comment type="caution">
    <text evidence="3">The sequence shown here is derived from an EMBL/GenBank/DDBJ whole genome shotgun (WGS) entry which is preliminary data.</text>
</comment>
<dbReference type="InterPro" id="IPR008964">
    <property type="entry name" value="Invasin/intimin_cell_adhesion"/>
</dbReference>
<proteinExistence type="predicted"/>
<keyword evidence="4" id="KW-1185">Reference proteome</keyword>
<dbReference type="AlphaFoldDB" id="A0A840D4D6"/>
<feature type="signal peptide" evidence="1">
    <location>
        <begin position="1"/>
        <end position="19"/>
    </location>
</feature>
<dbReference type="InterPro" id="IPR013783">
    <property type="entry name" value="Ig-like_fold"/>
</dbReference>
<reference evidence="3" key="1">
    <citation type="submission" date="2020-08" db="EMBL/GenBank/DDBJ databases">
        <title>Genomic Encyclopedia of Type Strains, Phase IV (KMG-IV): sequencing the most valuable type-strain genomes for metagenomic binning, comparative biology and taxonomic classification.</title>
        <authorList>
            <person name="Goeker M."/>
        </authorList>
    </citation>
    <scope>NUCLEOTIDE SEQUENCE [LARGE SCALE GENOMIC DNA]</scope>
    <source>
        <strain evidence="3">DSM 105720</strain>
    </source>
</reference>
<dbReference type="Gene3D" id="2.60.40.10">
    <property type="entry name" value="Immunoglobulins"/>
    <property type="match status" value="1"/>
</dbReference>
<evidence type="ECO:0000313" key="4">
    <source>
        <dbReference type="Proteomes" id="UP000560658"/>
    </source>
</evidence>
<evidence type="ECO:0000313" key="3">
    <source>
        <dbReference type="EMBL" id="MBB4043312.1"/>
    </source>
</evidence>
<dbReference type="Pfam" id="PF13004">
    <property type="entry name" value="BACON"/>
    <property type="match status" value="1"/>
</dbReference>
<feature type="chain" id="PRO_5032345013" description="BIG2 domain-containing protein" evidence="1">
    <location>
        <begin position="20"/>
        <end position="521"/>
    </location>
</feature>
<dbReference type="RefSeq" id="WP_052517051.1">
    <property type="nucleotide sequence ID" value="NZ_JACIER010000003.1"/>
</dbReference>
<evidence type="ECO:0000256" key="1">
    <source>
        <dbReference type="SAM" id="SignalP"/>
    </source>
</evidence>
<organism evidence="3 4">
    <name type="scientific">Bacteroides reticulotermitis</name>
    <dbReference type="NCBI Taxonomy" id="1133319"/>
    <lineage>
        <taxon>Bacteria</taxon>
        <taxon>Pseudomonadati</taxon>
        <taxon>Bacteroidota</taxon>
        <taxon>Bacteroidia</taxon>
        <taxon>Bacteroidales</taxon>
        <taxon>Bacteroidaceae</taxon>
        <taxon>Bacteroides</taxon>
    </lineage>
</organism>
<name>A0A840D4D6_9BACE</name>
<dbReference type="SMART" id="SM00635">
    <property type="entry name" value="BID_2"/>
    <property type="match status" value="1"/>
</dbReference>
<keyword evidence="1" id="KW-0732">Signal</keyword>
<feature type="domain" description="BIG2" evidence="2">
    <location>
        <begin position="153"/>
        <end position="231"/>
    </location>
</feature>
<dbReference type="Gene3D" id="2.60.40.1080">
    <property type="match status" value="1"/>
</dbReference>
<dbReference type="InterPro" id="IPR003343">
    <property type="entry name" value="Big_2"/>
</dbReference>
<evidence type="ECO:0000259" key="2">
    <source>
        <dbReference type="SMART" id="SM00635"/>
    </source>
</evidence>
<dbReference type="SUPFAM" id="SSF49373">
    <property type="entry name" value="Invasin/intimin cell-adhesion fragments"/>
    <property type="match status" value="1"/>
</dbReference>
<dbReference type="Proteomes" id="UP000560658">
    <property type="component" value="Unassembled WGS sequence"/>
</dbReference>
<dbReference type="Pfam" id="PF02368">
    <property type="entry name" value="Big_2"/>
    <property type="match status" value="1"/>
</dbReference>
<protein>
    <recommendedName>
        <fullName evidence="2">BIG2 domain-containing protein</fullName>
    </recommendedName>
</protein>
<dbReference type="EMBL" id="JACIER010000003">
    <property type="protein sequence ID" value="MBB4043312.1"/>
    <property type="molecule type" value="Genomic_DNA"/>
</dbReference>
<accession>A0A840D4D6</accession>
<dbReference type="InterPro" id="IPR024361">
    <property type="entry name" value="BACON"/>
</dbReference>
<dbReference type="CDD" id="cd12871">
    <property type="entry name" value="Bacuni_01323_like"/>
    <property type="match status" value="1"/>
</dbReference>